<dbReference type="InterPro" id="IPR050155">
    <property type="entry name" value="HAD-like_hydrolase_sf"/>
</dbReference>
<evidence type="ECO:0000256" key="3">
    <source>
        <dbReference type="ARBA" id="ARBA00006171"/>
    </source>
</evidence>
<dbReference type="SFLD" id="SFLDG01135">
    <property type="entry name" value="C1.5.6:_HAD__Beta-PGM__Phospha"/>
    <property type="match status" value="1"/>
</dbReference>
<keyword evidence="5" id="KW-0378">Hydrolase</keyword>
<proteinExistence type="inferred from homology"/>
<dbReference type="Proteomes" id="UP000282423">
    <property type="component" value="Unassembled WGS sequence"/>
</dbReference>
<dbReference type="EMBL" id="RBWS01000008">
    <property type="protein sequence ID" value="RKO71295.1"/>
    <property type="molecule type" value="Genomic_DNA"/>
</dbReference>
<dbReference type="InterPro" id="IPR006439">
    <property type="entry name" value="HAD-SF_hydro_IA"/>
</dbReference>
<evidence type="ECO:0000313" key="6">
    <source>
        <dbReference type="Proteomes" id="UP000282423"/>
    </source>
</evidence>
<dbReference type="SUPFAM" id="SSF56784">
    <property type="entry name" value="HAD-like"/>
    <property type="match status" value="1"/>
</dbReference>
<dbReference type="PANTHER" id="PTHR43434:SF1">
    <property type="entry name" value="PHOSPHOGLYCOLATE PHOSPHATASE"/>
    <property type="match status" value="1"/>
</dbReference>
<evidence type="ECO:0000256" key="4">
    <source>
        <dbReference type="ARBA" id="ARBA00013078"/>
    </source>
</evidence>
<dbReference type="InterPro" id="IPR023198">
    <property type="entry name" value="PGP-like_dom2"/>
</dbReference>
<comment type="similarity">
    <text evidence="3">Belongs to the HAD-like hydrolase superfamily. CbbY/CbbZ/Gph/YieH family.</text>
</comment>
<protein>
    <recommendedName>
        <fullName evidence="4">phosphoglycolate phosphatase</fullName>
        <ecNumber evidence="4">3.1.3.18</ecNumber>
    </recommendedName>
</protein>
<dbReference type="InterPro" id="IPR023214">
    <property type="entry name" value="HAD_sf"/>
</dbReference>
<dbReference type="NCBIfam" id="TIGR01509">
    <property type="entry name" value="HAD-SF-IA-v3"/>
    <property type="match status" value="1"/>
</dbReference>
<dbReference type="GO" id="GO:0005829">
    <property type="term" value="C:cytosol"/>
    <property type="evidence" value="ECO:0007669"/>
    <property type="project" value="TreeGrafter"/>
</dbReference>
<dbReference type="NCBIfam" id="TIGR01549">
    <property type="entry name" value="HAD-SF-IA-v1"/>
    <property type="match status" value="1"/>
</dbReference>
<dbReference type="GO" id="GO:0006281">
    <property type="term" value="P:DNA repair"/>
    <property type="evidence" value="ECO:0007669"/>
    <property type="project" value="TreeGrafter"/>
</dbReference>
<dbReference type="EC" id="3.1.3.18" evidence="4"/>
<name>A0A420VYJ1_9SPHI</name>
<comment type="pathway">
    <text evidence="2">Organic acid metabolism; glycolate biosynthesis; glycolate from 2-phosphoglycolate: step 1/1.</text>
</comment>
<comment type="caution">
    <text evidence="5">The sequence shown here is derived from an EMBL/GenBank/DDBJ whole genome shotgun (WGS) entry which is preliminary data.</text>
</comment>
<dbReference type="PANTHER" id="PTHR43434">
    <property type="entry name" value="PHOSPHOGLYCOLATE PHOSPHATASE"/>
    <property type="match status" value="1"/>
</dbReference>
<reference evidence="5 6" key="1">
    <citation type="submission" date="2018-10" db="EMBL/GenBank/DDBJ databases">
        <title>Sphingobacterium sp. M05W1-28.</title>
        <authorList>
            <person name="Cai H."/>
        </authorList>
    </citation>
    <scope>NUCLEOTIDE SEQUENCE [LARGE SCALE GENOMIC DNA]</scope>
    <source>
        <strain evidence="5 6">M05W1-28</strain>
    </source>
</reference>
<dbReference type="SFLD" id="SFLDG01129">
    <property type="entry name" value="C1.5:_HAD__Beta-PGM__Phosphata"/>
    <property type="match status" value="1"/>
</dbReference>
<evidence type="ECO:0000313" key="5">
    <source>
        <dbReference type="EMBL" id="RKO71295.1"/>
    </source>
</evidence>
<sequence>MKLIIFDLDGTLLDTLQDLGDSCNAILQRYGYPIHQLSAYKKFVGNGVQKLIERALPEEARSENIITTLLTAFKAYYEQKPVSHTKPYAGIIPLLEELKSSGYLISIASNKYHEAVIPLIKQYFPTIAFDLVLGHRTGHPPKPDPDIVLETLRKLGIAKENCYYVGDSSIDMDTANNAAVTAIGVTWGFREENELRQHGAKHIIHHPQELSAIV</sequence>
<accession>A0A420VYJ1</accession>
<dbReference type="OrthoDB" id="9807630at2"/>
<dbReference type="Gene3D" id="3.40.50.1000">
    <property type="entry name" value="HAD superfamily/HAD-like"/>
    <property type="match status" value="1"/>
</dbReference>
<dbReference type="SFLD" id="SFLDS00003">
    <property type="entry name" value="Haloacid_Dehalogenase"/>
    <property type="match status" value="1"/>
</dbReference>
<dbReference type="Gene3D" id="1.10.150.240">
    <property type="entry name" value="Putative phosphatase, domain 2"/>
    <property type="match status" value="1"/>
</dbReference>
<keyword evidence="6" id="KW-1185">Reference proteome</keyword>
<dbReference type="Pfam" id="PF13419">
    <property type="entry name" value="HAD_2"/>
    <property type="match status" value="1"/>
</dbReference>
<gene>
    <name evidence="5" type="ORF">D7322_11030</name>
</gene>
<organism evidence="5 6">
    <name type="scientific">Sphingobacterium puteale</name>
    <dbReference type="NCBI Taxonomy" id="2420510"/>
    <lineage>
        <taxon>Bacteria</taxon>
        <taxon>Pseudomonadati</taxon>
        <taxon>Bacteroidota</taxon>
        <taxon>Sphingobacteriia</taxon>
        <taxon>Sphingobacteriales</taxon>
        <taxon>Sphingobacteriaceae</taxon>
        <taxon>Sphingobacterium</taxon>
    </lineage>
</organism>
<comment type="catalytic activity">
    <reaction evidence="1">
        <text>2-phosphoglycolate + H2O = glycolate + phosphate</text>
        <dbReference type="Rhea" id="RHEA:14369"/>
        <dbReference type="ChEBI" id="CHEBI:15377"/>
        <dbReference type="ChEBI" id="CHEBI:29805"/>
        <dbReference type="ChEBI" id="CHEBI:43474"/>
        <dbReference type="ChEBI" id="CHEBI:58033"/>
        <dbReference type="EC" id="3.1.3.18"/>
    </reaction>
</comment>
<evidence type="ECO:0000256" key="2">
    <source>
        <dbReference type="ARBA" id="ARBA00004818"/>
    </source>
</evidence>
<dbReference type="RefSeq" id="WP_121124176.1">
    <property type="nucleotide sequence ID" value="NZ_CP158959.1"/>
</dbReference>
<dbReference type="InterPro" id="IPR036412">
    <property type="entry name" value="HAD-like_sf"/>
</dbReference>
<evidence type="ECO:0000256" key="1">
    <source>
        <dbReference type="ARBA" id="ARBA00000830"/>
    </source>
</evidence>
<dbReference type="AlphaFoldDB" id="A0A420VYJ1"/>
<dbReference type="GO" id="GO:0008967">
    <property type="term" value="F:phosphoglycolate phosphatase activity"/>
    <property type="evidence" value="ECO:0007669"/>
    <property type="project" value="UniProtKB-EC"/>
</dbReference>
<dbReference type="InterPro" id="IPR041492">
    <property type="entry name" value="HAD_2"/>
</dbReference>